<protein>
    <submittedName>
        <fullName evidence="1">Uncharacterized protein</fullName>
    </submittedName>
</protein>
<proteinExistence type="predicted"/>
<accession>A0A840N1H4</accession>
<dbReference type="Proteomes" id="UP000521227">
    <property type="component" value="Unassembled WGS sequence"/>
</dbReference>
<dbReference type="EMBL" id="JACHIJ010000003">
    <property type="protein sequence ID" value="MBB5052792.1"/>
    <property type="molecule type" value="Genomic_DNA"/>
</dbReference>
<sequence length="45" mass="4968">MADAVSYLCRVAAEEGFECIILDLLEIREKLEIIAAEADEPKKSA</sequence>
<organism evidence="1 2">
    <name type="scientific">Afipia massiliensis</name>
    <dbReference type="NCBI Taxonomy" id="211460"/>
    <lineage>
        <taxon>Bacteria</taxon>
        <taxon>Pseudomonadati</taxon>
        <taxon>Pseudomonadota</taxon>
        <taxon>Alphaproteobacteria</taxon>
        <taxon>Hyphomicrobiales</taxon>
        <taxon>Nitrobacteraceae</taxon>
        <taxon>Afipia</taxon>
    </lineage>
</organism>
<gene>
    <name evidence="1" type="ORF">HNQ36_002766</name>
</gene>
<evidence type="ECO:0000313" key="1">
    <source>
        <dbReference type="EMBL" id="MBB5052792.1"/>
    </source>
</evidence>
<comment type="caution">
    <text evidence="1">The sequence shown here is derived from an EMBL/GenBank/DDBJ whole genome shotgun (WGS) entry which is preliminary data.</text>
</comment>
<dbReference type="AlphaFoldDB" id="A0A840N1H4"/>
<reference evidence="1 2" key="1">
    <citation type="submission" date="2020-08" db="EMBL/GenBank/DDBJ databases">
        <title>Genomic Encyclopedia of Type Strains, Phase IV (KMG-IV): sequencing the most valuable type-strain genomes for metagenomic binning, comparative biology and taxonomic classification.</title>
        <authorList>
            <person name="Goeker M."/>
        </authorList>
    </citation>
    <scope>NUCLEOTIDE SEQUENCE [LARGE SCALE GENOMIC DNA]</scope>
    <source>
        <strain evidence="1 2">DSM 17498</strain>
    </source>
</reference>
<dbReference type="RefSeq" id="WP_184085876.1">
    <property type="nucleotide sequence ID" value="NZ_JACHIJ010000003.1"/>
</dbReference>
<name>A0A840N1H4_9BRAD</name>
<evidence type="ECO:0000313" key="2">
    <source>
        <dbReference type="Proteomes" id="UP000521227"/>
    </source>
</evidence>